<dbReference type="InterPro" id="IPR046960">
    <property type="entry name" value="PPR_At4g14850-like_plant"/>
</dbReference>
<name>A0A5C7GZ45_9ROSI</name>
<gene>
    <name evidence="3" type="ORF">EZV62_025895</name>
</gene>
<dbReference type="Pfam" id="PF13812">
    <property type="entry name" value="PPR_3"/>
    <property type="match status" value="1"/>
</dbReference>
<dbReference type="OrthoDB" id="1372509at2759"/>
<dbReference type="InterPro" id="IPR011990">
    <property type="entry name" value="TPR-like_helical_dom_sf"/>
</dbReference>
<dbReference type="PANTHER" id="PTHR47926">
    <property type="entry name" value="PENTATRICOPEPTIDE REPEAT-CONTAINING PROTEIN"/>
    <property type="match status" value="1"/>
</dbReference>
<dbReference type="EMBL" id="VAHF01000012">
    <property type="protein sequence ID" value="TXG50020.1"/>
    <property type="molecule type" value="Genomic_DNA"/>
</dbReference>
<evidence type="ECO:0008006" key="5">
    <source>
        <dbReference type="Google" id="ProtNLM"/>
    </source>
</evidence>
<sequence length="166" mass="18900">MTAGLAMHGHRGEAKQLLHEMEESGIKPDRIMFVPVLYACSHARLIKQGHECFSKMKNVYNIEPSIDHYGCMVDLYGRAGEIIRRAYEFVCQMPIPPNGSCSCAEITGENIQHNAKLNEKKSRRICMQMTLLENVEMEDGCSCKAKSRQTLRFRFYGLPTDRLLNA</sequence>
<comment type="caution">
    <text evidence="3">The sequence shown here is derived from an EMBL/GenBank/DDBJ whole genome shotgun (WGS) entry which is preliminary data.</text>
</comment>
<organism evidence="3 4">
    <name type="scientific">Acer yangbiense</name>
    <dbReference type="NCBI Taxonomy" id="1000413"/>
    <lineage>
        <taxon>Eukaryota</taxon>
        <taxon>Viridiplantae</taxon>
        <taxon>Streptophyta</taxon>
        <taxon>Embryophyta</taxon>
        <taxon>Tracheophyta</taxon>
        <taxon>Spermatophyta</taxon>
        <taxon>Magnoliopsida</taxon>
        <taxon>eudicotyledons</taxon>
        <taxon>Gunneridae</taxon>
        <taxon>Pentapetalae</taxon>
        <taxon>rosids</taxon>
        <taxon>malvids</taxon>
        <taxon>Sapindales</taxon>
        <taxon>Sapindaceae</taxon>
        <taxon>Hippocastanoideae</taxon>
        <taxon>Acereae</taxon>
        <taxon>Acer</taxon>
    </lineage>
</organism>
<dbReference type="InterPro" id="IPR002885">
    <property type="entry name" value="PPR_rpt"/>
</dbReference>
<protein>
    <recommendedName>
        <fullName evidence="5">Pentacotripeptide-repeat region of PRORP domain-containing protein</fullName>
    </recommendedName>
</protein>
<evidence type="ECO:0000313" key="4">
    <source>
        <dbReference type="Proteomes" id="UP000323000"/>
    </source>
</evidence>
<evidence type="ECO:0000256" key="2">
    <source>
        <dbReference type="PROSITE-ProRule" id="PRU00708"/>
    </source>
</evidence>
<reference evidence="4" key="1">
    <citation type="journal article" date="2019" name="Gigascience">
        <title>De novo genome assembly of the endangered Acer yangbiense, a plant species with extremely small populations endemic to Yunnan Province, China.</title>
        <authorList>
            <person name="Yang J."/>
            <person name="Wariss H.M."/>
            <person name="Tao L."/>
            <person name="Zhang R."/>
            <person name="Yun Q."/>
            <person name="Hollingsworth P."/>
            <person name="Dao Z."/>
            <person name="Luo G."/>
            <person name="Guo H."/>
            <person name="Ma Y."/>
            <person name="Sun W."/>
        </authorList>
    </citation>
    <scope>NUCLEOTIDE SEQUENCE [LARGE SCALE GENOMIC DNA]</scope>
    <source>
        <strain evidence="4">cv. Malutang</strain>
    </source>
</reference>
<dbReference type="NCBIfam" id="TIGR00756">
    <property type="entry name" value="PPR"/>
    <property type="match status" value="1"/>
</dbReference>
<proteinExistence type="predicted"/>
<keyword evidence="4" id="KW-1185">Reference proteome</keyword>
<feature type="repeat" description="PPR" evidence="2">
    <location>
        <begin position="1"/>
        <end position="28"/>
    </location>
</feature>
<accession>A0A5C7GZ45</accession>
<dbReference type="PANTHER" id="PTHR47926:SF411">
    <property type="entry name" value="PENTATRICOPEPTIDE REPEAT-CONTAINING PROTEIN"/>
    <property type="match status" value="1"/>
</dbReference>
<dbReference type="GO" id="GO:0009451">
    <property type="term" value="P:RNA modification"/>
    <property type="evidence" value="ECO:0007669"/>
    <property type="project" value="InterPro"/>
</dbReference>
<evidence type="ECO:0000256" key="1">
    <source>
        <dbReference type="ARBA" id="ARBA00022737"/>
    </source>
</evidence>
<keyword evidence="1" id="KW-0677">Repeat</keyword>
<dbReference type="Gene3D" id="1.25.40.10">
    <property type="entry name" value="Tetratricopeptide repeat domain"/>
    <property type="match status" value="1"/>
</dbReference>
<dbReference type="Proteomes" id="UP000323000">
    <property type="component" value="Chromosome 12"/>
</dbReference>
<dbReference type="GO" id="GO:0003723">
    <property type="term" value="F:RNA binding"/>
    <property type="evidence" value="ECO:0007669"/>
    <property type="project" value="InterPro"/>
</dbReference>
<dbReference type="PROSITE" id="PS51375">
    <property type="entry name" value="PPR"/>
    <property type="match status" value="1"/>
</dbReference>
<evidence type="ECO:0000313" key="3">
    <source>
        <dbReference type="EMBL" id="TXG50020.1"/>
    </source>
</evidence>
<dbReference type="AlphaFoldDB" id="A0A5C7GZ45"/>